<name>A0A0K0EEF5_STRER</name>
<reference evidence="2" key="1">
    <citation type="submission" date="2015-08" db="UniProtKB">
        <authorList>
            <consortium name="WormBaseParasite"/>
        </authorList>
    </citation>
    <scope>IDENTIFICATION</scope>
</reference>
<dbReference type="WBParaSite" id="SSTP_0000786700.1">
    <property type="protein sequence ID" value="SSTP_0000786700.1"/>
    <property type="gene ID" value="SSTP_0000786700"/>
</dbReference>
<protein>
    <submittedName>
        <fullName evidence="2">60S ribosomal protein L31</fullName>
    </submittedName>
</protein>
<feature type="transmembrane region" description="Helical" evidence="1">
    <location>
        <begin position="73"/>
        <end position="89"/>
    </location>
</feature>
<sequence>MNNCTLESNCTDLVAKKNVWPFIKIKRNTKYVKRVKSITKSHSLKGSKYETRKFFASTSVMGPGQIMRSKGKLKIFWIIIFILLNQQFLRFQ</sequence>
<organism evidence="2">
    <name type="scientific">Strongyloides stercoralis</name>
    <name type="common">Threadworm</name>
    <dbReference type="NCBI Taxonomy" id="6248"/>
    <lineage>
        <taxon>Eukaryota</taxon>
        <taxon>Metazoa</taxon>
        <taxon>Ecdysozoa</taxon>
        <taxon>Nematoda</taxon>
        <taxon>Chromadorea</taxon>
        <taxon>Rhabditida</taxon>
        <taxon>Tylenchina</taxon>
        <taxon>Panagrolaimomorpha</taxon>
        <taxon>Strongyloidoidea</taxon>
        <taxon>Strongyloididae</taxon>
        <taxon>Strongyloides</taxon>
    </lineage>
</organism>
<keyword evidence="1" id="KW-1133">Transmembrane helix</keyword>
<accession>A0A0K0EEF5</accession>
<proteinExistence type="predicted"/>
<evidence type="ECO:0000256" key="1">
    <source>
        <dbReference type="SAM" id="Phobius"/>
    </source>
</evidence>
<keyword evidence="1" id="KW-0812">Transmembrane</keyword>
<dbReference type="AlphaFoldDB" id="A0A0K0EEF5"/>
<keyword evidence="1" id="KW-0472">Membrane</keyword>
<dbReference type="STRING" id="6248.A0A0K0EEF5"/>
<evidence type="ECO:0000313" key="2">
    <source>
        <dbReference type="WBParaSite" id="SSTP_0000786700.1"/>
    </source>
</evidence>